<accession>A0A833HMD5</accession>
<dbReference type="InterPro" id="IPR002798">
    <property type="entry name" value="SpoIIM-like"/>
</dbReference>
<feature type="transmembrane region" description="Helical" evidence="1">
    <location>
        <begin position="81"/>
        <end position="104"/>
    </location>
</feature>
<keyword evidence="1" id="KW-1133">Transmembrane helix</keyword>
<gene>
    <name evidence="2" type="primary">spoIIM</name>
    <name evidence="2" type="ORF">F8153_12330</name>
</gene>
<feature type="transmembrane region" description="Helical" evidence="1">
    <location>
        <begin position="17"/>
        <end position="38"/>
    </location>
</feature>
<feature type="transmembrane region" description="Helical" evidence="1">
    <location>
        <begin position="139"/>
        <end position="158"/>
    </location>
</feature>
<dbReference type="PIRSF" id="PIRSF038973">
    <property type="entry name" value="SpoIIM"/>
    <property type="match status" value="1"/>
</dbReference>
<sequence>MYNNLKNLFIKNLKENLFIYFFVFFCLLIGISIGAFTIKVVDLHQKQELISYLKGFFRLLDETGLRSMDIFKESIFNNIQLLVLSWLMGLVIIGIPIVLLVVVFKGFVIGFTVGLIIDEFKFYGVLLFILGIFPQNLLLVPAFIIAAVTSIVFGITVIKAKIKKNKTFKLSKLIFTYTSIYLVILLMVIMGSLIESFIVPSFIKLIANYIGV</sequence>
<dbReference type="EMBL" id="WBZB01000043">
    <property type="protein sequence ID" value="KAB3527375.1"/>
    <property type="molecule type" value="Genomic_DNA"/>
</dbReference>
<feature type="transmembrane region" description="Helical" evidence="1">
    <location>
        <begin position="179"/>
        <end position="203"/>
    </location>
</feature>
<dbReference type="InterPro" id="IPR014196">
    <property type="entry name" value="SpoIIM"/>
</dbReference>
<dbReference type="AlphaFoldDB" id="A0A833HMD5"/>
<proteinExistence type="predicted"/>
<protein>
    <submittedName>
        <fullName evidence="2">Stage II sporulation protein M</fullName>
    </submittedName>
</protein>
<keyword evidence="1" id="KW-0812">Transmembrane</keyword>
<dbReference type="NCBIfam" id="TIGR02831">
    <property type="entry name" value="spo_II_M"/>
    <property type="match status" value="1"/>
</dbReference>
<evidence type="ECO:0000256" key="1">
    <source>
        <dbReference type="SAM" id="Phobius"/>
    </source>
</evidence>
<name>A0A833HMD5_9FIRM</name>
<keyword evidence="1" id="KW-0472">Membrane</keyword>
<evidence type="ECO:0000313" key="3">
    <source>
        <dbReference type="Proteomes" id="UP000465601"/>
    </source>
</evidence>
<feature type="transmembrane region" description="Helical" evidence="1">
    <location>
        <begin position="111"/>
        <end position="133"/>
    </location>
</feature>
<dbReference type="Proteomes" id="UP000465601">
    <property type="component" value="Unassembled WGS sequence"/>
</dbReference>
<reference evidence="2 3" key="1">
    <citation type="submission" date="2019-10" db="EMBL/GenBank/DDBJ databases">
        <title>Alkaliphilus serpentinus sp. nov. and Alkaliphilus pronyensis sp. nov., two novel anaerobic alkaliphilic species isolated from the serpentinized-hosted hydrothermal field of the Prony Bay (New Caledonia).</title>
        <authorList>
            <person name="Postec A."/>
        </authorList>
    </citation>
    <scope>NUCLEOTIDE SEQUENCE [LARGE SCALE GENOMIC DNA]</scope>
    <source>
        <strain evidence="2 3">LacT</strain>
    </source>
</reference>
<keyword evidence="3" id="KW-1185">Reference proteome</keyword>
<dbReference type="RefSeq" id="WP_151866657.1">
    <property type="nucleotide sequence ID" value="NZ_WBZB01000043.1"/>
</dbReference>
<evidence type="ECO:0000313" key="2">
    <source>
        <dbReference type="EMBL" id="KAB3527375.1"/>
    </source>
</evidence>
<organism evidence="2 3">
    <name type="scientific">Alkaliphilus serpentinus</name>
    <dbReference type="NCBI Taxonomy" id="1482731"/>
    <lineage>
        <taxon>Bacteria</taxon>
        <taxon>Bacillati</taxon>
        <taxon>Bacillota</taxon>
        <taxon>Clostridia</taxon>
        <taxon>Peptostreptococcales</taxon>
        <taxon>Natronincolaceae</taxon>
        <taxon>Alkaliphilus</taxon>
    </lineage>
</organism>
<dbReference type="Pfam" id="PF01944">
    <property type="entry name" value="SpoIIM"/>
    <property type="match status" value="1"/>
</dbReference>
<comment type="caution">
    <text evidence="2">The sequence shown here is derived from an EMBL/GenBank/DDBJ whole genome shotgun (WGS) entry which is preliminary data.</text>
</comment>
<dbReference type="OrthoDB" id="1707382at2"/>